<reference evidence="1 2" key="1">
    <citation type="journal article" date="2015" name="Nature">
        <title>rRNA introns, odd ribosomes, and small enigmatic genomes across a large radiation of phyla.</title>
        <authorList>
            <person name="Brown C.T."/>
            <person name="Hug L.A."/>
            <person name="Thomas B.C."/>
            <person name="Sharon I."/>
            <person name="Castelle C.J."/>
            <person name="Singh A."/>
            <person name="Wilkins M.J."/>
            <person name="Williams K.H."/>
            <person name="Banfield J.F."/>
        </authorList>
    </citation>
    <scope>NUCLEOTIDE SEQUENCE [LARGE SCALE GENOMIC DNA]</scope>
</reference>
<evidence type="ECO:0000313" key="1">
    <source>
        <dbReference type="EMBL" id="KKR15339.1"/>
    </source>
</evidence>
<dbReference type="EMBL" id="LBWS01000004">
    <property type="protein sequence ID" value="KKR15339.1"/>
    <property type="molecule type" value="Genomic_DNA"/>
</dbReference>
<name>A0A0G0NGR7_9BACT</name>
<proteinExistence type="predicted"/>
<evidence type="ECO:0000313" key="2">
    <source>
        <dbReference type="Proteomes" id="UP000034048"/>
    </source>
</evidence>
<dbReference type="Proteomes" id="UP000034048">
    <property type="component" value="Unassembled WGS sequence"/>
</dbReference>
<accession>A0A0G0NGR7</accession>
<gene>
    <name evidence="1" type="ORF">UT42_C0004G0010</name>
</gene>
<organism evidence="1 2">
    <name type="scientific">Candidatus Falkowbacteria bacterium GW2011_GWA2_39_24</name>
    <dbReference type="NCBI Taxonomy" id="1618634"/>
    <lineage>
        <taxon>Bacteria</taxon>
        <taxon>Candidatus Falkowiibacteriota</taxon>
    </lineage>
</organism>
<sequence>MALCGFNKKMFDGLVDLFTGIIQQTKSNLCITNQETHMPLCGFNEKMLDGIKDLSKGVSEQGQQTTVDEEIKRIIQILKDKDDLYYDHLKPKLGPQEGIKEWVKSFQDEPINPLIVHGVTLFAKGLYEQAKIMAEKFDLTLEESYDNEMEEMAIALNTMAEVWNL</sequence>
<protein>
    <submittedName>
        <fullName evidence="1">Uncharacterized protein</fullName>
    </submittedName>
</protein>
<comment type="caution">
    <text evidence="1">The sequence shown here is derived from an EMBL/GenBank/DDBJ whole genome shotgun (WGS) entry which is preliminary data.</text>
</comment>
<dbReference type="AlphaFoldDB" id="A0A0G0NGR7"/>